<accession>A0A8H3F8S9</accession>
<dbReference type="InterPro" id="IPR016181">
    <property type="entry name" value="Acyl_CoA_acyltransferase"/>
</dbReference>
<dbReference type="AlphaFoldDB" id="A0A8H3F8S9"/>
<dbReference type="InterPro" id="IPR000182">
    <property type="entry name" value="GNAT_dom"/>
</dbReference>
<keyword evidence="3" id="KW-0012">Acyltransferase</keyword>
<keyword evidence="7" id="KW-1185">Reference proteome</keyword>
<name>A0A8H3F8S9_9LECA</name>
<dbReference type="PROSITE" id="PS51186">
    <property type="entry name" value="GNAT"/>
    <property type="match status" value="1"/>
</dbReference>
<dbReference type="CDD" id="cd04301">
    <property type="entry name" value="NAT_SF"/>
    <property type="match status" value="1"/>
</dbReference>
<evidence type="ECO:0000256" key="3">
    <source>
        <dbReference type="ARBA" id="ARBA00023315"/>
    </source>
</evidence>
<proteinExistence type="inferred from homology"/>
<evidence type="ECO:0000259" key="5">
    <source>
        <dbReference type="PROSITE" id="PS51186"/>
    </source>
</evidence>
<dbReference type="OrthoDB" id="7305308at2759"/>
<dbReference type="EMBL" id="CAJPDR010000147">
    <property type="protein sequence ID" value="CAF9921521.1"/>
    <property type="molecule type" value="Genomic_DNA"/>
</dbReference>
<organism evidence="6 7">
    <name type="scientific">Alectoria fallacina</name>
    <dbReference type="NCBI Taxonomy" id="1903189"/>
    <lineage>
        <taxon>Eukaryota</taxon>
        <taxon>Fungi</taxon>
        <taxon>Dikarya</taxon>
        <taxon>Ascomycota</taxon>
        <taxon>Pezizomycotina</taxon>
        <taxon>Lecanoromycetes</taxon>
        <taxon>OSLEUM clade</taxon>
        <taxon>Lecanoromycetidae</taxon>
        <taxon>Lecanorales</taxon>
        <taxon>Lecanorineae</taxon>
        <taxon>Parmeliaceae</taxon>
        <taxon>Alectoria</taxon>
    </lineage>
</organism>
<comment type="similarity">
    <text evidence="1">Belongs to the acetyltransferase family.</text>
</comment>
<protein>
    <recommendedName>
        <fullName evidence="5">N-acetyltransferase domain-containing protein</fullName>
    </recommendedName>
</protein>
<reference evidence="6" key="1">
    <citation type="submission" date="2021-03" db="EMBL/GenBank/DDBJ databases">
        <authorList>
            <person name="Tagirdzhanova G."/>
        </authorList>
    </citation>
    <scope>NUCLEOTIDE SEQUENCE</scope>
</reference>
<dbReference type="FunFam" id="3.40.630.30:FF:000064">
    <property type="entry name" value="GNAT family acetyltransferase"/>
    <property type="match status" value="1"/>
</dbReference>
<dbReference type="SUPFAM" id="SSF55729">
    <property type="entry name" value="Acyl-CoA N-acyltransferases (Nat)"/>
    <property type="match status" value="1"/>
</dbReference>
<dbReference type="PANTHER" id="PTHR10545:SF29">
    <property type="entry name" value="GH14572P-RELATED"/>
    <property type="match status" value="1"/>
</dbReference>
<keyword evidence="2" id="KW-0808">Transferase</keyword>
<feature type="region of interest" description="Disordered" evidence="4">
    <location>
        <begin position="125"/>
        <end position="147"/>
    </location>
</feature>
<evidence type="ECO:0000313" key="6">
    <source>
        <dbReference type="EMBL" id="CAF9921521.1"/>
    </source>
</evidence>
<sequence>MGKGDHELAKMFVRVEVIAKDARWPCVKNLTLNPIYLRDPDGGFRKRVELATKDLAGVGVEFRCVYDYRDFLKPTFYTTKPFATDDSLESCPAFLESRVVRRLLTPAQPAHSRFRVSQGYISHVSPLAKPSAPPSNASDHSLQYQPTPPSLAYDSPFTDLTLAIKDCYALYTADCRGDKYRAEDVELGASPGGNGPLKTDADPFPISCPPPPPPPPPLSSVPTNCRKRCGIPSTMSEPSIRFATEEGRLSLCKLTRNIPSNPSLDVSLILSLIHELAAYEKATSSVLATEASLLKTLSFPSNPSSGYAKTLLLFASDHPSTASQLPSPQCAGMALYFTNYSTWRGAPGVYLEDLFVRPECRGRGYGKRLLQELAKETKRIGGERLEWSVLKWNEPSIKFYKGIGARQMDEWVGMRVDDEALEKMAGGEIAGLHSSVGS</sequence>
<dbReference type="Pfam" id="PF00583">
    <property type="entry name" value="Acetyltransf_1"/>
    <property type="match status" value="1"/>
</dbReference>
<evidence type="ECO:0000313" key="7">
    <source>
        <dbReference type="Proteomes" id="UP000664203"/>
    </source>
</evidence>
<evidence type="ECO:0000256" key="1">
    <source>
        <dbReference type="ARBA" id="ARBA00008694"/>
    </source>
</evidence>
<comment type="caution">
    <text evidence="6">The sequence shown here is derived from an EMBL/GenBank/DDBJ whole genome shotgun (WGS) entry which is preliminary data.</text>
</comment>
<dbReference type="InterPro" id="IPR051016">
    <property type="entry name" value="Diverse_Substrate_AcTransf"/>
</dbReference>
<dbReference type="GO" id="GO:0008080">
    <property type="term" value="F:N-acetyltransferase activity"/>
    <property type="evidence" value="ECO:0007669"/>
    <property type="project" value="UniProtKB-ARBA"/>
</dbReference>
<feature type="domain" description="N-acetyltransferase" evidence="5">
    <location>
        <begin position="283"/>
        <end position="426"/>
    </location>
</feature>
<gene>
    <name evidence="6" type="ORF">ALECFALPRED_001817</name>
</gene>
<evidence type="ECO:0000256" key="4">
    <source>
        <dbReference type="SAM" id="MobiDB-lite"/>
    </source>
</evidence>
<feature type="compositionally biased region" description="Polar residues" evidence="4">
    <location>
        <begin position="134"/>
        <end position="145"/>
    </location>
</feature>
<dbReference type="PANTHER" id="PTHR10545">
    <property type="entry name" value="DIAMINE N-ACETYLTRANSFERASE"/>
    <property type="match status" value="1"/>
</dbReference>
<dbReference type="Proteomes" id="UP000664203">
    <property type="component" value="Unassembled WGS sequence"/>
</dbReference>
<dbReference type="Gene3D" id="3.40.630.30">
    <property type="match status" value="1"/>
</dbReference>
<evidence type="ECO:0000256" key="2">
    <source>
        <dbReference type="ARBA" id="ARBA00022679"/>
    </source>
</evidence>